<reference evidence="2" key="1">
    <citation type="submission" date="2020-10" db="EMBL/GenBank/DDBJ databases">
        <title>Taxonomic study of unclassified bacteria belonging to the class Ktedonobacteria.</title>
        <authorList>
            <person name="Yabe S."/>
            <person name="Wang C.M."/>
            <person name="Zheng Y."/>
            <person name="Sakai Y."/>
            <person name="Cavaletti L."/>
            <person name="Monciardini P."/>
            <person name="Donadio S."/>
        </authorList>
    </citation>
    <scope>NUCLEOTIDE SEQUENCE</scope>
    <source>
        <strain evidence="2">ID150040</strain>
    </source>
</reference>
<comment type="caution">
    <text evidence="2">The sequence shown here is derived from an EMBL/GenBank/DDBJ whole genome shotgun (WGS) entry which is preliminary data.</text>
</comment>
<proteinExistence type="predicted"/>
<feature type="transmembrane region" description="Helical" evidence="1">
    <location>
        <begin position="197"/>
        <end position="218"/>
    </location>
</feature>
<evidence type="ECO:0000256" key="1">
    <source>
        <dbReference type="SAM" id="Phobius"/>
    </source>
</evidence>
<keyword evidence="3" id="KW-1185">Reference proteome</keyword>
<evidence type="ECO:0000313" key="2">
    <source>
        <dbReference type="EMBL" id="GHP00173.1"/>
    </source>
</evidence>
<keyword evidence="1" id="KW-0472">Membrane</keyword>
<dbReference type="Proteomes" id="UP000597444">
    <property type="component" value="Unassembled WGS sequence"/>
</dbReference>
<protein>
    <submittedName>
        <fullName evidence="2">Uncharacterized protein</fullName>
    </submittedName>
</protein>
<feature type="transmembrane region" description="Helical" evidence="1">
    <location>
        <begin position="157"/>
        <end position="177"/>
    </location>
</feature>
<name>A0A8J3NAA3_9CHLR</name>
<feature type="transmembrane region" description="Helical" evidence="1">
    <location>
        <begin position="288"/>
        <end position="306"/>
    </location>
</feature>
<feature type="transmembrane region" description="Helical" evidence="1">
    <location>
        <begin position="238"/>
        <end position="256"/>
    </location>
</feature>
<organism evidence="2 3">
    <name type="scientific">Reticulibacter mediterranei</name>
    <dbReference type="NCBI Taxonomy" id="2778369"/>
    <lineage>
        <taxon>Bacteria</taxon>
        <taxon>Bacillati</taxon>
        <taxon>Chloroflexota</taxon>
        <taxon>Ktedonobacteria</taxon>
        <taxon>Ktedonobacterales</taxon>
        <taxon>Reticulibacteraceae</taxon>
        <taxon>Reticulibacter</taxon>
    </lineage>
</organism>
<dbReference type="EMBL" id="BNJK01000002">
    <property type="protein sequence ID" value="GHP00173.1"/>
    <property type="molecule type" value="Genomic_DNA"/>
</dbReference>
<keyword evidence="1" id="KW-1133">Transmembrane helix</keyword>
<feature type="transmembrane region" description="Helical" evidence="1">
    <location>
        <begin position="129"/>
        <end position="151"/>
    </location>
</feature>
<gene>
    <name evidence="2" type="ORF">KSF_102200</name>
</gene>
<dbReference type="RefSeq" id="WP_220210746.1">
    <property type="nucleotide sequence ID" value="NZ_BNJK01000002.1"/>
</dbReference>
<sequence length="389" mass="42817">MQPLRPTQIQDALQKAGPSFLGVRKAFEQREDLRELASTPLTLSVLLLTYQGASASDIVGQSTDLEQQAWTEYVARMVAEKGSVTHYPLERTCAWLSFLARQMQIHHTPVFSAEYLQTDWLEADQQRSVAWLFTRIPAIVLGACASLLVWGLLGLSFFSTVDLLQVGVIGGFAGGCLSRERSAGSAAHPSTSPTSKWTLVSNSMLAAMIIAASCGLSLGGDYLVTQSYTMSDWLRDGSILGLGSGLSLWIFQVLLHRRSSPQPRTRSMSAFRRGRLVRWFNRVAPSHVWQAALSLGVGMGLGVGLIDGPVLLLTGALLMWTVSGGVTVLRHYVICWLLAHQRSFPWRARAFLDDVATRILLRRVGGGYSFIHRRLQDYFAGVMVPPPQK</sequence>
<accession>A0A8J3NAA3</accession>
<keyword evidence="1" id="KW-0812">Transmembrane</keyword>
<evidence type="ECO:0000313" key="3">
    <source>
        <dbReference type="Proteomes" id="UP000597444"/>
    </source>
</evidence>
<dbReference type="AlphaFoldDB" id="A0A8J3NAA3"/>
<feature type="transmembrane region" description="Helical" evidence="1">
    <location>
        <begin position="318"/>
        <end position="339"/>
    </location>
</feature>